<name>A0A917CXF9_9GAMM</name>
<dbReference type="GO" id="GO:0051604">
    <property type="term" value="P:protein maturation"/>
    <property type="evidence" value="ECO:0007669"/>
    <property type="project" value="UniProtKB-UniRule"/>
</dbReference>
<dbReference type="Pfam" id="PF01106">
    <property type="entry name" value="NifU"/>
    <property type="match status" value="1"/>
</dbReference>
<comment type="similarity">
    <text evidence="5">Belongs to the NfuA family.</text>
</comment>
<dbReference type="GO" id="GO:0005506">
    <property type="term" value="F:iron ion binding"/>
    <property type="evidence" value="ECO:0007669"/>
    <property type="project" value="InterPro"/>
</dbReference>
<dbReference type="GO" id="GO:0016226">
    <property type="term" value="P:iron-sulfur cluster assembly"/>
    <property type="evidence" value="ECO:0007669"/>
    <property type="project" value="UniProtKB-UniRule"/>
</dbReference>
<keyword evidence="4 5" id="KW-0411">Iron-sulfur</keyword>
<dbReference type="InterPro" id="IPR035903">
    <property type="entry name" value="HesB-like_dom_sf"/>
</dbReference>
<dbReference type="SUPFAM" id="SSF117916">
    <property type="entry name" value="Fe-S cluster assembly (FSCA) domain-like"/>
    <property type="match status" value="1"/>
</dbReference>
<gene>
    <name evidence="5 7" type="primary">nfuA</name>
    <name evidence="7" type="ORF">GCM10011365_21920</name>
</gene>
<dbReference type="InterPro" id="IPR001075">
    <property type="entry name" value="NIF_FeS_clus_asmbl_NifU_C"/>
</dbReference>
<dbReference type="EMBL" id="BMEO01000011">
    <property type="protein sequence ID" value="GGG00315.1"/>
    <property type="molecule type" value="Genomic_DNA"/>
</dbReference>
<dbReference type="InterPro" id="IPR017726">
    <property type="entry name" value="Fe/S_biogenesis_protein_NfuA"/>
</dbReference>
<comment type="subunit">
    <text evidence="5">Homodimer.</text>
</comment>
<dbReference type="Gene3D" id="2.60.300.12">
    <property type="entry name" value="HesB-like domain"/>
    <property type="match status" value="1"/>
</dbReference>
<keyword evidence="1 5" id="KW-0004">4Fe-4S</keyword>
<keyword evidence="3 5" id="KW-0408">Iron</keyword>
<dbReference type="GO" id="GO:0051539">
    <property type="term" value="F:4 iron, 4 sulfur cluster binding"/>
    <property type="evidence" value="ECO:0007669"/>
    <property type="project" value="UniProtKB-UniRule"/>
</dbReference>
<comment type="function">
    <text evidence="5">Involved in iron-sulfur cluster biogenesis. Binds a 4Fe-4S cluster, can transfer this cluster to apoproteins, and thereby intervenes in the maturation of Fe/S proteins. Could also act as a scaffold/chaperone for damaged Fe/S proteins.</text>
</comment>
<reference evidence="7" key="1">
    <citation type="journal article" date="2014" name="Int. J. Syst. Evol. Microbiol.">
        <title>Complete genome sequence of Corynebacterium casei LMG S-19264T (=DSM 44701T), isolated from a smear-ripened cheese.</title>
        <authorList>
            <consortium name="US DOE Joint Genome Institute (JGI-PGF)"/>
            <person name="Walter F."/>
            <person name="Albersmeier A."/>
            <person name="Kalinowski J."/>
            <person name="Ruckert C."/>
        </authorList>
    </citation>
    <scope>NUCLEOTIDE SEQUENCE</scope>
    <source>
        <strain evidence="7">CGMCC 1.12181</strain>
    </source>
</reference>
<evidence type="ECO:0000256" key="4">
    <source>
        <dbReference type="ARBA" id="ARBA00023014"/>
    </source>
</evidence>
<keyword evidence="8" id="KW-1185">Reference proteome</keyword>
<keyword evidence="2 5" id="KW-0479">Metal-binding</keyword>
<evidence type="ECO:0000313" key="8">
    <source>
        <dbReference type="Proteomes" id="UP000605253"/>
    </source>
</evidence>
<comment type="caution">
    <text evidence="7">The sequence shown here is derived from an EMBL/GenBank/DDBJ whole genome shotgun (WGS) entry which is preliminary data.</text>
</comment>
<dbReference type="Proteomes" id="UP000605253">
    <property type="component" value="Unassembled WGS sequence"/>
</dbReference>
<organism evidence="7 8">
    <name type="scientific">Marinicella pacifica</name>
    <dbReference type="NCBI Taxonomy" id="1171543"/>
    <lineage>
        <taxon>Bacteria</taxon>
        <taxon>Pseudomonadati</taxon>
        <taxon>Pseudomonadota</taxon>
        <taxon>Gammaproteobacteria</taxon>
        <taxon>Lysobacterales</taxon>
        <taxon>Marinicellaceae</taxon>
        <taxon>Marinicella</taxon>
    </lineage>
</organism>
<evidence type="ECO:0000259" key="6">
    <source>
        <dbReference type="Pfam" id="PF01106"/>
    </source>
</evidence>
<accession>A0A917CXF9</accession>
<reference evidence="7" key="2">
    <citation type="submission" date="2020-09" db="EMBL/GenBank/DDBJ databases">
        <authorList>
            <person name="Sun Q."/>
            <person name="Zhou Y."/>
        </authorList>
    </citation>
    <scope>NUCLEOTIDE SEQUENCE</scope>
    <source>
        <strain evidence="7">CGMCC 1.12181</strain>
    </source>
</reference>
<dbReference type="SUPFAM" id="SSF89360">
    <property type="entry name" value="HesB-like domain"/>
    <property type="match status" value="1"/>
</dbReference>
<evidence type="ECO:0000256" key="3">
    <source>
        <dbReference type="ARBA" id="ARBA00023004"/>
    </source>
</evidence>
<protein>
    <recommendedName>
        <fullName evidence="5">Fe/S biogenesis protein NfuA</fullName>
    </recommendedName>
</protein>
<dbReference type="Gene3D" id="3.30.300.130">
    <property type="entry name" value="Fe-S cluster assembly (FSCA)"/>
    <property type="match status" value="1"/>
</dbReference>
<evidence type="ECO:0000256" key="2">
    <source>
        <dbReference type="ARBA" id="ARBA00022723"/>
    </source>
</evidence>
<dbReference type="AlphaFoldDB" id="A0A917CXF9"/>
<dbReference type="HAMAP" id="MF_01637">
    <property type="entry name" value="Fe_S_biogen_NfuA"/>
    <property type="match status" value="1"/>
</dbReference>
<evidence type="ECO:0000256" key="5">
    <source>
        <dbReference type="HAMAP-Rule" id="MF_01637"/>
    </source>
</evidence>
<evidence type="ECO:0000313" key="7">
    <source>
        <dbReference type="EMBL" id="GGG00315.1"/>
    </source>
</evidence>
<evidence type="ECO:0000256" key="1">
    <source>
        <dbReference type="ARBA" id="ARBA00022485"/>
    </source>
</evidence>
<sequence>MIKVSAAAIEFLGGVIKEQDVHNLHLKATIQNPGTPAADCHLSFCEKQEVQVGYEEQDLGDFNLYVAHDDLSYFEDAEIDYETKGASGQLNIKAPNIKGETPGDDAPIFDRLAYFIDAQINPMLASHGGNARLVAVEDDKAVIEFGGGCHGCGMAKQTLSQGMETQITAQFPEISQVVDATDHSTGENPYY</sequence>
<proteinExistence type="inferred from homology"/>
<feature type="binding site" evidence="5">
    <location>
        <position position="152"/>
    </location>
    <ligand>
        <name>[4Fe-4S] cluster</name>
        <dbReference type="ChEBI" id="CHEBI:49883"/>
    </ligand>
</feature>
<feature type="domain" description="NIF system FeS cluster assembly NifU C-terminal" evidence="6">
    <location>
        <begin position="115"/>
        <end position="178"/>
    </location>
</feature>
<feature type="binding site" evidence="5">
    <location>
        <position position="149"/>
    </location>
    <ligand>
        <name>[4Fe-4S] cluster</name>
        <dbReference type="ChEBI" id="CHEBI:49883"/>
    </ligand>
</feature>
<comment type="cofactor">
    <cofactor evidence="5">
        <name>[4Fe-4S] cluster</name>
        <dbReference type="ChEBI" id="CHEBI:49883"/>
    </cofactor>
    <text evidence="5">Binds 1 [4Fe-4S] cluster per subunit. The cluster is presumably bound at the interface of two monomers.</text>
</comment>
<dbReference type="RefSeq" id="WP_188365791.1">
    <property type="nucleotide sequence ID" value="NZ_BAABJF010000024.1"/>
</dbReference>
<dbReference type="InterPro" id="IPR034904">
    <property type="entry name" value="FSCA_dom_sf"/>
</dbReference>